<dbReference type="Proteomes" id="UP000321062">
    <property type="component" value="Chromosome"/>
</dbReference>
<sequence>MSERIPSIGTLTDRIQLLRREMMSEPGGGHVKIYIPVATVWSRVRPLSGRQGVDADGRGVVMSHAVVMRFRSDVKPGDRVVYRGRKLEVVTAGDVNGRRAYLSCSCAERAVTG</sequence>
<evidence type="ECO:0000313" key="1">
    <source>
        <dbReference type="EMBL" id="QEE19850.1"/>
    </source>
</evidence>
<dbReference type="AlphaFoldDB" id="A0A5B9DKS5"/>
<dbReference type="RefSeq" id="WP_147655460.1">
    <property type="nucleotide sequence ID" value="NZ_BMFM01000001.1"/>
</dbReference>
<name>A0A5B9DKS5_9HYPH</name>
<keyword evidence="2" id="KW-1185">Reference proteome</keyword>
<dbReference type="OrthoDB" id="7570189at2"/>
<protein>
    <submittedName>
        <fullName evidence="1">Head-tail adaptor protein</fullName>
    </submittedName>
</protein>
<gene>
    <name evidence="1" type="ORF">FNA67_06550</name>
</gene>
<dbReference type="InterPro" id="IPR038666">
    <property type="entry name" value="SSP1_head-tail_sf"/>
</dbReference>
<dbReference type="InterPro" id="IPR008767">
    <property type="entry name" value="Phage_SPP1_head-tail_adaptor"/>
</dbReference>
<dbReference type="KEGG" id="yti:FNA67_06550"/>
<accession>A0A5B9DKS5</accession>
<organism evidence="1 2">
    <name type="scientific">Paradevosia tibetensis</name>
    <dbReference type="NCBI Taxonomy" id="1447062"/>
    <lineage>
        <taxon>Bacteria</taxon>
        <taxon>Pseudomonadati</taxon>
        <taxon>Pseudomonadota</taxon>
        <taxon>Alphaproteobacteria</taxon>
        <taxon>Hyphomicrobiales</taxon>
        <taxon>Devosiaceae</taxon>
        <taxon>Paradevosia</taxon>
    </lineage>
</organism>
<dbReference type="Gene3D" id="2.40.10.270">
    <property type="entry name" value="Bacteriophage SPP1 head-tail adaptor protein"/>
    <property type="match status" value="1"/>
</dbReference>
<proteinExistence type="predicted"/>
<dbReference type="Pfam" id="PF05521">
    <property type="entry name" value="Phage_HCP"/>
    <property type="match status" value="1"/>
</dbReference>
<evidence type="ECO:0000313" key="2">
    <source>
        <dbReference type="Proteomes" id="UP000321062"/>
    </source>
</evidence>
<reference evidence="1 2" key="1">
    <citation type="journal article" date="2015" name="Int. J. Syst. Evol. Microbiol.">
        <title>Youhaiella tibetensis gen. nov., sp. nov., isolated from subsurface sediment.</title>
        <authorList>
            <person name="Wang Y.X."/>
            <person name="Huang F.Q."/>
            <person name="Nogi Y."/>
            <person name="Pang S.J."/>
            <person name="Wang P.K."/>
            <person name="Lv J."/>
        </authorList>
    </citation>
    <scope>NUCLEOTIDE SEQUENCE [LARGE SCALE GENOMIC DNA]</scope>
    <source>
        <strain evidence="2">fig4</strain>
    </source>
</reference>
<dbReference type="NCBIfam" id="TIGR01563">
    <property type="entry name" value="gp16_SPP1"/>
    <property type="match status" value="1"/>
</dbReference>
<dbReference type="EMBL" id="CP041690">
    <property type="protein sequence ID" value="QEE19850.1"/>
    <property type="molecule type" value="Genomic_DNA"/>
</dbReference>